<dbReference type="Gene3D" id="1.10.506.10">
    <property type="entry name" value="GTPase Activation - p120gap, domain 1"/>
    <property type="match status" value="1"/>
</dbReference>
<dbReference type="PANTHER" id="PTHR22625:SF70">
    <property type="entry name" value="PLEXIN A, ISOFORM A"/>
    <property type="match status" value="1"/>
</dbReference>
<keyword evidence="8 14" id="KW-1133">Transmembrane helix</keyword>
<comment type="caution">
    <text evidence="13">Lacks conserved residue(s) required for the propagation of feature annotation.</text>
</comment>
<feature type="transmembrane region" description="Helical" evidence="14">
    <location>
        <begin position="1280"/>
        <end position="1302"/>
    </location>
</feature>
<evidence type="ECO:0000313" key="17">
    <source>
        <dbReference type="Proteomes" id="UP000038040"/>
    </source>
</evidence>
<keyword evidence="6" id="KW-0677">Repeat</keyword>
<dbReference type="PANTHER" id="PTHR22625">
    <property type="entry name" value="PLEXIN"/>
    <property type="match status" value="1"/>
</dbReference>
<organism evidence="17 19">
    <name type="scientific">Dracunculus medinensis</name>
    <name type="common">Guinea worm</name>
    <dbReference type="NCBI Taxonomy" id="318479"/>
    <lineage>
        <taxon>Eukaryota</taxon>
        <taxon>Metazoa</taxon>
        <taxon>Ecdysozoa</taxon>
        <taxon>Nematoda</taxon>
        <taxon>Chromadorea</taxon>
        <taxon>Rhabditida</taxon>
        <taxon>Spirurina</taxon>
        <taxon>Dracunculoidea</taxon>
        <taxon>Dracunculidae</taxon>
        <taxon>Dracunculus</taxon>
    </lineage>
</organism>
<dbReference type="Pfam" id="PF24479">
    <property type="entry name" value="PSI_PlexinA-B"/>
    <property type="match status" value="1"/>
</dbReference>
<dbReference type="OrthoDB" id="125363at2759"/>
<evidence type="ECO:0000256" key="10">
    <source>
        <dbReference type="ARBA" id="ARBA00023157"/>
    </source>
</evidence>
<evidence type="ECO:0000313" key="18">
    <source>
        <dbReference type="Proteomes" id="UP000274756"/>
    </source>
</evidence>
<dbReference type="InterPro" id="IPR013783">
    <property type="entry name" value="Ig-like_fold"/>
</dbReference>
<evidence type="ECO:0000256" key="13">
    <source>
        <dbReference type="PROSITE-ProRule" id="PRU00352"/>
    </source>
</evidence>
<keyword evidence="5" id="KW-0732">Signal</keyword>
<dbReference type="AlphaFoldDB" id="A0A0N4U5E3"/>
<reference evidence="19" key="1">
    <citation type="submission" date="2017-02" db="UniProtKB">
        <authorList>
            <consortium name="WormBaseParasite"/>
        </authorList>
    </citation>
    <scope>IDENTIFICATION</scope>
</reference>
<evidence type="ECO:0000256" key="6">
    <source>
        <dbReference type="ARBA" id="ARBA00022737"/>
    </source>
</evidence>
<dbReference type="GO" id="GO:0007399">
    <property type="term" value="P:nervous system development"/>
    <property type="evidence" value="ECO:0007669"/>
    <property type="project" value="UniProtKB-KW"/>
</dbReference>
<dbReference type="PROSITE" id="PS51004">
    <property type="entry name" value="SEMA"/>
    <property type="match status" value="1"/>
</dbReference>
<dbReference type="CDD" id="cd11236">
    <property type="entry name" value="Sema_plexin_like"/>
    <property type="match status" value="1"/>
</dbReference>
<dbReference type="InterPro" id="IPR036352">
    <property type="entry name" value="Semap_dom_sf"/>
</dbReference>
<evidence type="ECO:0000256" key="12">
    <source>
        <dbReference type="ARBA" id="ARBA00023180"/>
    </source>
</evidence>
<evidence type="ECO:0000256" key="8">
    <source>
        <dbReference type="ARBA" id="ARBA00022989"/>
    </source>
</evidence>
<evidence type="ECO:0000256" key="7">
    <source>
        <dbReference type="ARBA" id="ARBA00022902"/>
    </source>
</evidence>
<dbReference type="InterPro" id="IPR014756">
    <property type="entry name" value="Ig_E-set"/>
</dbReference>
<dbReference type="Proteomes" id="UP000038040">
    <property type="component" value="Unplaced"/>
</dbReference>
<evidence type="ECO:0000256" key="4">
    <source>
        <dbReference type="ARBA" id="ARBA00022692"/>
    </source>
</evidence>
<evidence type="ECO:0000256" key="11">
    <source>
        <dbReference type="ARBA" id="ARBA00023170"/>
    </source>
</evidence>
<proteinExistence type="inferred from homology"/>
<dbReference type="InterPro" id="IPR002165">
    <property type="entry name" value="Plexin_repeat"/>
</dbReference>
<dbReference type="FunFam" id="2.60.40.10:FF:000203">
    <property type="entry name" value="Plexin B2"/>
    <property type="match status" value="1"/>
</dbReference>
<dbReference type="Pfam" id="PF18020">
    <property type="entry name" value="TIG_2"/>
    <property type="match status" value="1"/>
</dbReference>
<keyword evidence="18" id="KW-1185">Reference proteome</keyword>
<dbReference type="SUPFAM" id="SSF48350">
    <property type="entry name" value="GTPase activation domain, GAP"/>
    <property type="match status" value="1"/>
</dbReference>
<evidence type="ECO:0000256" key="5">
    <source>
        <dbReference type="ARBA" id="ARBA00022729"/>
    </source>
</evidence>
<reference evidence="16 18" key="2">
    <citation type="submission" date="2018-11" db="EMBL/GenBank/DDBJ databases">
        <authorList>
            <consortium name="Pathogen Informatics"/>
        </authorList>
    </citation>
    <scope>NUCLEOTIDE SEQUENCE [LARGE SCALE GENOMIC DNA]</scope>
</reference>
<dbReference type="WBParaSite" id="DME_0000206201-mRNA-1">
    <property type="protein sequence ID" value="DME_0000206201-mRNA-1"/>
    <property type="gene ID" value="DME_0000206201"/>
</dbReference>
<dbReference type="InterPro" id="IPR001627">
    <property type="entry name" value="Semap_dom"/>
</dbReference>
<keyword evidence="7" id="KW-0524">Neurogenesis</keyword>
<evidence type="ECO:0000313" key="16">
    <source>
        <dbReference type="EMBL" id="VDN56449.1"/>
    </source>
</evidence>
<dbReference type="STRING" id="318479.A0A0N4U5E3"/>
<keyword evidence="12" id="KW-0325">Glycoprotein</keyword>
<dbReference type="Pfam" id="PF08337">
    <property type="entry name" value="Plexin_cytopl"/>
    <property type="match status" value="1"/>
</dbReference>
<dbReference type="SUPFAM" id="SSF101912">
    <property type="entry name" value="Sema domain"/>
    <property type="match status" value="1"/>
</dbReference>
<dbReference type="SUPFAM" id="SSF103575">
    <property type="entry name" value="Plexin repeat"/>
    <property type="match status" value="1"/>
</dbReference>
<dbReference type="SMART" id="SM00429">
    <property type="entry name" value="IPT"/>
    <property type="match status" value="4"/>
</dbReference>
<comment type="similarity">
    <text evidence="2">Belongs to the plexin family.</text>
</comment>
<dbReference type="SUPFAM" id="SSF81296">
    <property type="entry name" value="E set domains"/>
    <property type="match status" value="3"/>
</dbReference>
<comment type="subcellular location">
    <subcellularLocation>
        <location evidence="1">Cell membrane</location>
        <topology evidence="1">Single-pass type I membrane protein</topology>
    </subcellularLocation>
</comment>
<dbReference type="InterPro" id="IPR041362">
    <property type="entry name" value="TIG2_plexin"/>
</dbReference>
<dbReference type="Gene3D" id="2.130.10.10">
    <property type="entry name" value="YVTN repeat-like/Quinoprotein amine dehydrogenase"/>
    <property type="match status" value="1"/>
</dbReference>
<dbReference type="InterPro" id="IPR031148">
    <property type="entry name" value="Plexin"/>
</dbReference>
<name>A0A0N4U5E3_DRAME</name>
<sequence length="1637" mass="183701">MFSTLLSIQFMPANRHFLKNAFALILIIVLIFCHNVMTRSSNDIVTEFVNPNSKDMPFEKMVIDPSTGRLYIGAVNNLYDLHSSNLNVKAHAITGPEEDSVECPNRLSCLSSNIRKTPHNSYTKGLAVYEKSSKLIECSSLFQGRCRWRNLYNIDQKDVIKESQQHIVANDRFSSTVIFIGTGTPIDGIPSDVLYVASSYVQNGGPFRDDVPAIASLSLDQNRLFDVSVQGVGTGTEIKMERRFRGQYKIEYVGGFQSGNFAYFATRQPKGDNAQGGWPIISKLVRICTNDVHFWSYTEVPLECNKDGETYNLIQDVYLSKPGYDLAISLGVSVEDDVLYGVFNKGSGNEEGTPSQRSALCVYSIALIEKIFLENIEMCFKGETYKNLPWFKSSDRCLQTKFSGQEVLCGKDVNSYIGGEIAIESNAALVISDSQFTAIATNTTRASTVAFIGSADGRLFKVVVENRSSANIYRTLDIGSGSPILQDMELDGTGDYIYVLTPNMVSKVRVRQCDGSNTCQNCLAQKDPYCGWCVLNSGCVPESDCTKSIPSTPHDWLTFHNGKCPTIRSIDPDRMQITSASYLNIELENLPNLGGQLICNFDFGEVYSTIPMIADSSNVVSENKIRCPTPSSTRLPKIPQGSESLVAHLSISNSIDGPPIAFTKFIFYDCTRFTSCINCVSSSFPCDWCVESNQCVAGTITENRCRAEHIINGQIRTGPSRRKGPSFCPYIIAPDEKFYVSSGKSRKISVKVKNIMEFMSDFKCQFKIEHSIHDRLARKQGDAIVCDDMKFDYFGAGAGNGTAIGTFSVLWSSENYRGGHKLDSLEGINVFIYKCEQLASNCGLCLALDEKKFNCGWCMAEQQCSERERCISDLSSDWVDRAQLCPNPVINDFYPKKGPIAGGTTITIDGINLGQSYQDVAAAVTAANVRCDVDERLYVTASRIVCRTRPSPVRKMARNPIIVKLRDEHKYTAISNESFTYVDPLITKIEPLRGPQHGGTDIAISGENLDAGSKAAVSINEIACQIVERSNDRLICTTGASEYDIDGSFKISFDGSARVYDNFRFKYEKNPRFMTVRFERSIASGGITVDVFGTGFKLLQRPHMVILHADRVLRGPKCDIERDDLMHCKTPNLEITRDRRNYPTIDQPLMLEYGFDLDGASTKNDTIMNRFGRLAVYPDPVIEKFNDIRLYRPDDYLTINGRYLDAAATERDVIVVVGGQTCNLTALANRALTCQPPSSRTQIDVPENIDPDVVVKIGGMRSLVGQLSYTSKSSGLSSQFFIAIFFAIFAIIFAFIFLLVFYRRKSTSHMREMKHLRSQIDQIEMKVALECKEAFAELQTSMNALAADLPLGTSFIPFLSYKQYIARVLFPNNYHNHPVMRDLEVDSQRAHSIEMGLRAFSKLLMNRHFLLSFVRAMENNKYFLGKDRVAVGSLLMVVLMEKMEYCTEILKQLLKELIDRTVEKKFQPKILFRRSESIAERMLAAWYTSLMYRYLTDCAGQKLYELYWAMKQQMEKGPQDAITMEARYSLSEEKLLRSSIEFRELTIFVAADHHSVAGVEYPVRVLDCDSISQVKEKCLDAKYRTIPFSDRPSVSDLDLELRSSCPRIILQDVDNTSKVEPGGWKRINTLAHYKVCF</sequence>
<dbReference type="GO" id="GO:0017154">
    <property type="term" value="F:semaphorin receptor activity"/>
    <property type="evidence" value="ECO:0007669"/>
    <property type="project" value="InterPro"/>
</dbReference>
<feature type="domain" description="Sema" evidence="15">
    <location>
        <begin position="34"/>
        <end position="510"/>
    </location>
</feature>
<accession>A0A0N4U5E3</accession>
<dbReference type="InterPro" id="IPR016201">
    <property type="entry name" value="PSI"/>
</dbReference>
<keyword evidence="10" id="KW-1015">Disulfide bond</keyword>
<dbReference type="Gene3D" id="2.60.40.10">
    <property type="entry name" value="Immunoglobulins"/>
    <property type="match status" value="4"/>
</dbReference>
<dbReference type="Pfam" id="PF01437">
    <property type="entry name" value="PSI"/>
    <property type="match status" value="2"/>
</dbReference>
<dbReference type="GO" id="GO:0005886">
    <property type="term" value="C:plasma membrane"/>
    <property type="evidence" value="ECO:0007669"/>
    <property type="project" value="UniProtKB-SubCell"/>
</dbReference>
<evidence type="ECO:0000259" key="15">
    <source>
        <dbReference type="PROSITE" id="PS51004"/>
    </source>
</evidence>
<dbReference type="InterPro" id="IPR041019">
    <property type="entry name" value="TIG1_plexin"/>
</dbReference>
<dbReference type="GO" id="GO:0002116">
    <property type="term" value="C:semaphorin receptor complex"/>
    <property type="evidence" value="ECO:0007669"/>
    <property type="project" value="TreeGrafter"/>
</dbReference>
<dbReference type="Pfam" id="PF01403">
    <property type="entry name" value="Sema"/>
    <property type="match status" value="1"/>
</dbReference>
<dbReference type="EMBL" id="UYYG01001155">
    <property type="protein sequence ID" value="VDN56449.1"/>
    <property type="molecule type" value="Genomic_DNA"/>
</dbReference>
<protein>
    <submittedName>
        <fullName evidence="19">Sema domain-containing protein</fullName>
    </submittedName>
</protein>
<gene>
    <name evidence="16" type="ORF">DME_LOCUS6422</name>
</gene>
<evidence type="ECO:0000256" key="1">
    <source>
        <dbReference type="ARBA" id="ARBA00004251"/>
    </source>
</evidence>
<dbReference type="Proteomes" id="UP000274756">
    <property type="component" value="Unassembled WGS sequence"/>
</dbReference>
<dbReference type="Pfam" id="PF17960">
    <property type="entry name" value="TIG_plexin"/>
    <property type="match status" value="1"/>
</dbReference>
<dbReference type="InterPro" id="IPR015943">
    <property type="entry name" value="WD40/YVTN_repeat-like_dom_sf"/>
</dbReference>
<keyword evidence="9 14" id="KW-0472">Membrane</keyword>
<dbReference type="SMART" id="SM00630">
    <property type="entry name" value="Sema"/>
    <property type="match status" value="1"/>
</dbReference>
<keyword evidence="4 14" id="KW-0812">Transmembrane</keyword>
<dbReference type="InterPro" id="IPR008936">
    <property type="entry name" value="Rho_GTPase_activation_prot"/>
</dbReference>
<dbReference type="InterPro" id="IPR013548">
    <property type="entry name" value="Plexin_cytoplasmic_RasGAP_dom"/>
</dbReference>
<evidence type="ECO:0000313" key="19">
    <source>
        <dbReference type="WBParaSite" id="DME_0000206201-mRNA-1"/>
    </source>
</evidence>
<dbReference type="Pfam" id="PF01833">
    <property type="entry name" value="TIG"/>
    <property type="match status" value="2"/>
</dbReference>
<dbReference type="SMART" id="SM00423">
    <property type="entry name" value="PSI"/>
    <property type="match status" value="3"/>
</dbReference>
<evidence type="ECO:0000256" key="2">
    <source>
        <dbReference type="ARBA" id="ARBA00010297"/>
    </source>
</evidence>
<keyword evidence="3" id="KW-1003">Cell membrane</keyword>
<dbReference type="GO" id="GO:0030334">
    <property type="term" value="P:regulation of cell migration"/>
    <property type="evidence" value="ECO:0007669"/>
    <property type="project" value="TreeGrafter"/>
</dbReference>
<evidence type="ECO:0000256" key="9">
    <source>
        <dbReference type="ARBA" id="ARBA00023136"/>
    </source>
</evidence>
<evidence type="ECO:0000256" key="3">
    <source>
        <dbReference type="ARBA" id="ARBA00022475"/>
    </source>
</evidence>
<dbReference type="InterPro" id="IPR002909">
    <property type="entry name" value="IPT_dom"/>
</dbReference>
<evidence type="ECO:0000256" key="14">
    <source>
        <dbReference type="SAM" id="Phobius"/>
    </source>
</evidence>
<keyword evidence="11" id="KW-0675">Receptor</keyword>